<protein>
    <submittedName>
        <fullName evidence="2">Uncharacterized protein</fullName>
    </submittedName>
</protein>
<feature type="region of interest" description="Disordered" evidence="1">
    <location>
        <begin position="138"/>
        <end position="193"/>
    </location>
</feature>
<name>A0ABQ9UHU3_SAGOE</name>
<evidence type="ECO:0000313" key="2">
    <source>
        <dbReference type="EMBL" id="KAK2096315.1"/>
    </source>
</evidence>
<keyword evidence="3" id="KW-1185">Reference proteome</keyword>
<gene>
    <name evidence="2" type="ORF">P7K49_025349</name>
</gene>
<reference evidence="2 3" key="1">
    <citation type="submission" date="2023-05" db="EMBL/GenBank/DDBJ databases">
        <title>B98-5 Cell Line De Novo Hybrid Assembly: An Optical Mapping Approach.</title>
        <authorList>
            <person name="Kananen K."/>
            <person name="Auerbach J.A."/>
            <person name="Kautto E."/>
            <person name="Blachly J.S."/>
        </authorList>
    </citation>
    <scope>NUCLEOTIDE SEQUENCE [LARGE SCALE GENOMIC DNA]</scope>
    <source>
        <strain evidence="2">B95-8</strain>
        <tissue evidence="2">Cell line</tissue>
    </source>
</reference>
<proteinExistence type="predicted"/>
<dbReference type="Pfam" id="PF01391">
    <property type="entry name" value="Collagen"/>
    <property type="match status" value="1"/>
</dbReference>
<accession>A0ABQ9UHU3</accession>
<evidence type="ECO:0000256" key="1">
    <source>
        <dbReference type="SAM" id="MobiDB-lite"/>
    </source>
</evidence>
<comment type="caution">
    <text evidence="2">The sequence shown here is derived from an EMBL/GenBank/DDBJ whole genome shotgun (WGS) entry which is preliminary data.</text>
</comment>
<dbReference type="EMBL" id="JASSZA010000012">
    <property type="protein sequence ID" value="KAK2096315.1"/>
    <property type="molecule type" value="Genomic_DNA"/>
</dbReference>
<feature type="non-terminal residue" evidence="2">
    <location>
        <position position="1"/>
    </location>
</feature>
<dbReference type="Proteomes" id="UP001266305">
    <property type="component" value="Unassembled WGS sequence"/>
</dbReference>
<sequence>LYKRAQLEIEDHVEKGVHQAPQEEMVKMVPQALLVHRVLLAPLVSVGTLLLSMMEKELDLALDQWVLKVSKDLLVSLEVYEYNPNEMMGLPFFRVLQVLVVHLALLARLVKMVTLENLDDLVREELLDHSLAFQGHNGLDGLKGQPGAPGVKGEPGAPGENGTPGQTGARGSDGSVGPVGPAVSFDTGEFERS</sequence>
<dbReference type="InterPro" id="IPR008160">
    <property type="entry name" value="Collagen"/>
</dbReference>
<organism evidence="2 3">
    <name type="scientific">Saguinus oedipus</name>
    <name type="common">Cotton-top tamarin</name>
    <name type="synonym">Oedipomidas oedipus</name>
    <dbReference type="NCBI Taxonomy" id="9490"/>
    <lineage>
        <taxon>Eukaryota</taxon>
        <taxon>Metazoa</taxon>
        <taxon>Chordata</taxon>
        <taxon>Craniata</taxon>
        <taxon>Vertebrata</taxon>
        <taxon>Euteleostomi</taxon>
        <taxon>Mammalia</taxon>
        <taxon>Eutheria</taxon>
        <taxon>Euarchontoglires</taxon>
        <taxon>Primates</taxon>
        <taxon>Haplorrhini</taxon>
        <taxon>Platyrrhini</taxon>
        <taxon>Cebidae</taxon>
        <taxon>Callitrichinae</taxon>
        <taxon>Saguinus</taxon>
    </lineage>
</organism>
<evidence type="ECO:0000313" key="3">
    <source>
        <dbReference type="Proteomes" id="UP001266305"/>
    </source>
</evidence>